<dbReference type="Gene3D" id="3.40.710.10">
    <property type="entry name" value="DD-peptidase/beta-lactamase superfamily"/>
    <property type="match status" value="2"/>
</dbReference>
<protein>
    <submittedName>
        <fullName evidence="3">D-alanyl-D-alanine carboxypeptidase/D-alanyl-D-alanine-endopeptidase</fullName>
        <ecNumber evidence="3">3.4.16.4</ecNumber>
    </submittedName>
</protein>
<dbReference type="EMBL" id="JAVREH010000005">
    <property type="protein sequence ID" value="MDT0260924.1"/>
    <property type="molecule type" value="Genomic_DNA"/>
</dbReference>
<gene>
    <name evidence="3" type="primary">dacB</name>
    <name evidence="3" type="ORF">RM423_05900</name>
</gene>
<evidence type="ECO:0000313" key="3">
    <source>
        <dbReference type="EMBL" id="MDT0260924.1"/>
    </source>
</evidence>
<keyword evidence="2 3" id="KW-0378">Hydrolase</keyword>
<keyword evidence="3" id="KW-0121">Carboxypeptidase</keyword>
<accession>A0ABU2J7G2</accession>
<dbReference type="PANTHER" id="PTHR30023">
    <property type="entry name" value="D-ALANYL-D-ALANINE CARBOXYPEPTIDASE"/>
    <property type="match status" value="1"/>
</dbReference>
<dbReference type="InterPro" id="IPR012338">
    <property type="entry name" value="Beta-lactam/transpept-like"/>
</dbReference>
<comment type="similarity">
    <text evidence="1">Belongs to the peptidase S13 family.</text>
</comment>
<dbReference type="RefSeq" id="WP_311422080.1">
    <property type="nucleotide sequence ID" value="NZ_JAVREH010000005.1"/>
</dbReference>
<sequence length="470" mass="46270">MTAPGTKRLSVVLLVMLAVVLAVLAYLGVGGGRQYLANRGFTPLAIPAETVAPAAIASALAGARTAPAAPSADPGAPAPTAAGVAAALAKKLTSTDLGPSVSAQVYDARTGASLFGRRPDDVIAPASTAKLLTAAAVLTARNATDRFATRVLAGSAPGEVVLVGGGDPTLSAAVAGQPTEYPQAARISDLAAKVRAALGSTRVTRVLVDGSLFTGASTAPSWEPEDAPSEYASAITALMVDAGRDRPGAGTRSGAPDLAAGNALAAALGGADVSRGGAPAGAKVLAEVRSAPVGELVEQMLRNSDNVIAEVLARQVAIAAHQPVTFAGAAAAVSASLRPLGVTAGDGMRDGSGLSTADRLPASALTQALLAAVDPAKPRLGPLLSGLPVAGWDGTLTEEDRFTGSSAVADGFVRAKTGSLTGVSSLAGVATDADGRLLVFAFVADRAPSEGATRAAIDGLTAALVRCGCR</sequence>
<evidence type="ECO:0000313" key="4">
    <source>
        <dbReference type="Proteomes" id="UP001183176"/>
    </source>
</evidence>
<reference evidence="4" key="1">
    <citation type="submission" date="2023-07" db="EMBL/GenBank/DDBJ databases">
        <title>30 novel species of actinomycetes from the DSMZ collection.</title>
        <authorList>
            <person name="Nouioui I."/>
        </authorList>
    </citation>
    <scope>NUCLEOTIDE SEQUENCE [LARGE SCALE GENOMIC DNA]</scope>
    <source>
        <strain evidence="4">DSM 44399</strain>
    </source>
</reference>
<dbReference type="PRINTS" id="PR00922">
    <property type="entry name" value="DADACBPTASE3"/>
</dbReference>
<dbReference type="Gene3D" id="3.50.80.20">
    <property type="entry name" value="D-Ala-D-Ala carboxypeptidase C, peptidase S13"/>
    <property type="match status" value="1"/>
</dbReference>
<dbReference type="NCBIfam" id="TIGR00666">
    <property type="entry name" value="PBP4"/>
    <property type="match status" value="1"/>
</dbReference>
<dbReference type="GO" id="GO:0009002">
    <property type="term" value="F:serine-type D-Ala-D-Ala carboxypeptidase activity"/>
    <property type="evidence" value="ECO:0007669"/>
    <property type="project" value="UniProtKB-EC"/>
</dbReference>
<evidence type="ECO:0000256" key="2">
    <source>
        <dbReference type="ARBA" id="ARBA00022801"/>
    </source>
</evidence>
<keyword evidence="3" id="KW-0645">Protease</keyword>
<evidence type="ECO:0000256" key="1">
    <source>
        <dbReference type="ARBA" id="ARBA00006096"/>
    </source>
</evidence>
<comment type="caution">
    <text evidence="3">The sequence shown here is derived from an EMBL/GenBank/DDBJ whole genome shotgun (WGS) entry which is preliminary data.</text>
</comment>
<dbReference type="Proteomes" id="UP001183176">
    <property type="component" value="Unassembled WGS sequence"/>
</dbReference>
<dbReference type="SUPFAM" id="SSF56601">
    <property type="entry name" value="beta-lactamase/transpeptidase-like"/>
    <property type="match status" value="1"/>
</dbReference>
<organism evidence="3 4">
    <name type="scientific">Jatrophihabitans lederbergiae</name>
    <dbReference type="NCBI Taxonomy" id="3075547"/>
    <lineage>
        <taxon>Bacteria</taxon>
        <taxon>Bacillati</taxon>
        <taxon>Actinomycetota</taxon>
        <taxon>Actinomycetes</taxon>
        <taxon>Jatrophihabitantales</taxon>
        <taxon>Jatrophihabitantaceae</taxon>
        <taxon>Jatrophihabitans</taxon>
    </lineage>
</organism>
<dbReference type="InterPro" id="IPR000667">
    <property type="entry name" value="Peptidase_S13"/>
</dbReference>
<name>A0ABU2J7G2_9ACTN</name>
<keyword evidence="4" id="KW-1185">Reference proteome</keyword>
<dbReference type="PANTHER" id="PTHR30023:SF0">
    <property type="entry name" value="PENICILLIN-SENSITIVE CARBOXYPEPTIDASE A"/>
    <property type="match status" value="1"/>
</dbReference>
<dbReference type="Pfam" id="PF02113">
    <property type="entry name" value="Peptidase_S13"/>
    <property type="match status" value="2"/>
</dbReference>
<proteinExistence type="inferred from homology"/>
<dbReference type="EC" id="3.4.16.4" evidence="3"/>